<proteinExistence type="predicted"/>
<sequence length="145" mass="15790">MNNVSQIGFRRLISFLHRSILRVLRLRICTAGIHTLWNEISIKTALLHYFLPASHTSNTLRLLTILLVSVATGPSWAAFCLPSGNSPLGTSDPRPCRAPRRPSGRVSRSGQSALGRTSWLGSQGTRVLGEVARLLVVVNGDGYCV</sequence>
<organism evidence="2 3">
    <name type="scientific">Aspergillus fijiensis CBS 313.89</name>
    <dbReference type="NCBI Taxonomy" id="1448319"/>
    <lineage>
        <taxon>Eukaryota</taxon>
        <taxon>Fungi</taxon>
        <taxon>Dikarya</taxon>
        <taxon>Ascomycota</taxon>
        <taxon>Pezizomycotina</taxon>
        <taxon>Eurotiomycetes</taxon>
        <taxon>Eurotiomycetidae</taxon>
        <taxon>Eurotiales</taxon>
        <taxon>Aspergillaceae</taxon>
        <taxon>Aspergillus</taxon>
    </lineage>
</organism>
<dbReference type="AlphaFoldDB" id="A0A8G1RE61"/>
<reference evidence="2 3" key="1">
    <citation type="submission" date="2018-02" db="EMBL/GenBank/DDBJ databases">
        <title>The genomes of Aspergillus section Nigri reveals drivers in fungal speciation.</title>
        <authorList>
            <consortium name="DOE Joint Genome Institute"/>
            <person name="Vesth T.C."/>
            <person name="Nybo J."/>
            <person name="Theobald S."/>
            <person name="Brandl J."/>
            <person name="Frisvad J.C."/>
            <person name="Nielsen K.F."/>
            <person name="Lyhne E.K."/>
            <person name="Kogle M.E."/>
            <person name="Kuo A."/>
            <person name="Riley R."/>
            <person name="Clum A."/>
            <person name="Nolan M."/>
            <person name="Lipzen A."/>
            <person name="Salamov A."/>
            <person name="Henrissat B."/>
            <person name="Wiebenga A."/>
            <person name="De vries R.P."/>
            <person name="Grigoriev I.V."/>
            <person name="Mortensen U.H."/>
            <person name="Andersen M.R."/>
            <person name="Baker S.E."/>
        </authorList>
    </citation>
    <scope>NUCLEOTIDE SEQUENCE [LARGE SCALE GENOMIC DNA]</scope>
    <source>
        <strain evidence="2 3">CBS 313.89</strain>
    </source>
</reference>
<name>A0A8G1RE61_9EURO</name>
<evidence type="ECO:0000256" key="1">
    <source>
        <dbReference type="SAM" id="MobiDB-lite"/>
    </source>
</evidence>
<protein>
    <submittedName>
        <fullName evidence="2">Uncharacterized protein</fullName>
    </submittedName>
</protein>
<keyword evidence="3" id="KW-1185">Reference proteome</keyword>
<dbReference type="EMBL" id="KZ824701">
    <property type="protein sequence ID" value="RAK72157.1"/>
    <property type="molecule type" value="Genomic_DNA"/>
</dbReference>
<dbReference type="GeneID" id="63857688"/>
<evidence type="ECO:0000313" key="2">
    <source>
        <dbReference type="EMBL" id="RAK72157.1"/>
    </source>
</evidence>
<gene>
    <name evidence="2" type="ORF">BO72DRAFT_290347</name>
</gene>
<dbReference type="VEuPathDB" id="FungiDB:BO72DRAFT_290347"/>
<feature type="region of interest" description="Disordered" evidence="1">
    <location>
        <begin position="88"/>
        <end position="117"/>
    </location>
</feature>
<dbReference type="RefSeq" id="XP_040796169.1">
    <property type="nucleotide sequence ID" value="XM_040940355.1"/>
</dbReference>
<accession>A0A8G1RE61</accession>
<dbReference type="Proteomes" id="UP000249789">
    <property type="component" value="Unassembled WGS sequence"/>
</dbReference>
<evidence type="ECO:0000313" key="3">
    <source>
        <dbReference type="Proteomes" id="UP000249789"/>
    </source>
</evidence>